<dbReference type="VEuPathDB" id="FungiDB:HMPREF1544_11284"/>
<feature type="compositionally biased region" description="Polar residues" evidence="1">
    <location>
        <begin position="238"/>
        <end position="262"/>
    </location>
</feature>
<feature type="region of interest" description="Disordered" evidence="1">
    <location>
        <begin position="1202"/>
        <end position="1342"/>
    </location>
</feature>
<feature type="region of interest" description="Disordered" evidence="1">
    <location>
        <begin position="314"/>
        <end position="377"/>
    </location>
</feature>
<feature type="compositionally biased region" description="Polar residues" evidence="1">
    <location>
        <begin position="31"/>
        <end position="42"/>
    </location>
</feature>
<evidence type="ECO:0000313" key="3">
    <source>
        <dbReference type="Proteomes" id="UP000014254"/>
    </source>
</evidence>
<dbReference type="OrthoDB" id="10428968at2759"/>
<evidence type="ECO:0000313" key="2">
    <source>
        <dbReference type="EMBL" id="EPB82005.1"/>
    </source>
</evidence>
<feature type="compositionally biased region" description="Polar residues" evidence="1">
    <location>
        <begin position="88"/>
        <end position="98"/>
    </location>
</feature>
<gene>
    <name evidence="2" type="ORF">HMPREF1544_11284</name>
</gene>
<dbReference type="InParanoid" id="S2JQH2"/>
<feature type="compositionally biased region" description="Polar residues" evidence="1">
    <location>
        <begin position="1099"/>
        <end position="1112"/>
    </location>
</feature>
<feature type="compositionally biased region" description="Polar residues" evidence="1">
    <location>
        <begin position="967"/>
        <end position="988"/>
    </location>
</feature>
<reference evidence="3" key="1">
    <citation type="submission" date="2013-05" db="EMBL/GenBank/DDBJ databases">
        <title>The Genome sequence of Mucor circinelloides f. circinelloides 1006PhL.</title>
        <authorList>
            <consortium name="The Broad Institute Genomics Platform"/>
            <person name="Cuomo C."/>
            <person name="Earl A."/>
            <person name="Findley K."/>
            <person name="Lee S.C."/>
            <person name="Walker B."/>
            <person name="Young S."/>
            <person name="Zeng Q."/>
            <person name="Gargeya S."/>
            <person name="Fitzgerald M."/>
            <person name="Haas B."/>
            <person name="Abouelleil A."/>
            <person name="Allen A.W."/>
            <person name="Alvarado L."/>
            <person name="Arachchi H.M."/>
            <person name="Berlin A.M."/>
            <person name="Chapman S.B."/>
            <person name="Gainer-Dewar J."/>
            <person name="Goldberg J."/>
            <person name="Griggs A."/>
            <person name="Gujja S."/>
            <person name="Hansen M."/>
            <person name="Howarth C."/>
            <person name="Imamovic A."/>
            <person name="Ireland A."/>
            <person name="Larimer J."/>
            <person name="McCowan C."/>
            <person name="Murphy C."/>
            <person name="Pearson M."/>
            <person name="Poon T.W."/>
            <person name="Priest M."/>
            <person name="Roberts A."/>
            <person name="Saif S."/>
            <person name="Shea T."/>
            <person name="Sisk P."/>
            <person name="Sykes S."/>
            <person name="Wortman J."/>
            <person name="Nusbaum C."/>
            <person name="Birren B."/>
        </authorList>
    </citation>
    <scope>NUCLEOTIDE SEQUENCE [LARGE SCALE GENOMIC DNA]</scope>
    <source>
        <strain evidence="3">1006PhL</strain>
    </source>
</reference>
<sequence>METILDSIANFVCYYAPLRDIIRILRVNGQTNNDNDNSSHNQTDSDSSDDGDKNNESGATSNSAERAENNDAARNNNSVNTYNDDIRQQQPSQANTDAPTRAESEANLDRIDNRQPQSRGINAGIQISEAISARPLHSSPKAPITRILTSIILSDLPADTITCNSTSTVLPDLSAAVYTTDQTTLSIPAIDSVLNTVNEPNFVNQPAASLPADHMPAITVNSLPQTTLTTTTEALPIGQSTTDPNQPAGASSEDLVSTTHPTSDIREPSATLPNPTQENRIPSDVDASALNEQRNKTTSGGGLSIHKTIAIGPISSTNDESSKLDAPQSSESLPENCQTTTDAPQVATDVPISKDDSSIVTKRKKSQGKIAKSSTISSSEATATAGRTIKLLPLRFRKCQQAKAASTASSSAQQVNAAPPPPPAIPVGALQAIASSSDALEDRDSDSHFVTKKRRTKSASIYSVSPPIASSAEKSTEAARPATSFSNTVDTSCEEPPPTYPTFNFIFSGSAVINFSRPNSAEMAGNFNVVHQEAAAETTNTQPIQTYILVPNVQDLQPQQDASTANQEYIQHNTIAPAPHYYEQDMMASNKQHLQKGPFHTDTSLVPGDASFQYVSAAPPAFSNYNSVQYQHPVATNQNLQYITTPMEASNQNSIDDDDDGLEEHIRATMNDLFGYVGDPGVRNIYVPDFAYPTIPLQAHQHAVQSVYDQSTFAPPINEDINMGDHSNHYYNGRTMQGTGHTTIAYSTVTSETSNMMVHNMNPTMIAPPVDYGMAHSMTISEAYSMASTMINRMYETYNHRETAATVYTYYGSATNQMAQFVYDTMPNTAVTGSEPRNHLRQRAAPMKSFMRHQTRNKRSRMRKRVASRQSDGSLRRTRLKLRIRRSRHALNQTLTFGENFAATTSGYDKTPEAYSNAEAPTYATDPNITNVGVSASVLNPHIGPPEATHAEPSDEDIPIPPANPEHGTSSNGMQIRDASATTTNLAQETRPAEANTAAMTSIETSSRPHLSLFGSDSSDDEPVNPIAANDDTSDSSIDPGSRVIQSPLTYHPSVPEQEPSIDILLRGLQIQAAAPDPSMRQEAATYDFADDPPLPESGSGSDDTLLEQQPRINPLDGHGSDFSDNSQNDNSSYESVASASVNHRQPGVGSNPSPLLIASYFSLPSRLRDSQLRDPYGEEDSVVNTESDEVDDLASAAQMVSVDDESIDTPSFFPSPSRQLTPGSVPPANVAGQLPGFLTSGAHITPTPSRGKSSTQSYLPSRAESSTQNNPCYGSHAPLRGMFDLRQHVPEGAYRKRRHHERDEEEEEYEGGYSLNDSLKKLKIDESNNDNKKGREGKDGK</sequence>
<feature type="compositionally biased region" description="Polar residues" evidence="1">
    <location>
        <begin position="998"/>
        <end position="1009"/>
    </location>
</feature>
<feature type="region of interest" description="Disordered" evidence="1">
    <location>
        <begin position="467"/>
        <end position="494"/>
    </location>
</feature>
<keyword evidence="3" id="KW-1185">Reference proteome</keyword>
<feature type="compositionally biased region" description="Polar residues" evidence="1">
    <location>
        <begin position="327"/>
        <end position="343"/>
    </location>
</feature>
<accession>S2JQH2</accession>
<feature type="region of interest" description="Disordered" evidence="1">
    <location>
        <begin position="850"/>
        <end position="877"/>
    </location>
</feature>
<dbReference type="EMBL" id="KE124136">
    <property type="protein sequence ID" value="EPB82005.1"/>
    <property type="molecule type" value="Genomic_DNA"/>
</dbReference>
<feature type="compositionally biased region" description="Polar residues" evidence="1">
    <location>
        <begin position="271"/>
        <end position="280"/>
    </location>
</feature>
<feature type="compositionally biased region" description="Low complexity" evidence="1">
    <location>
        <begin position="405"/>
        <end position="417"/>
    </location>
</feature>
<protein>
    <submittedName>
        <fullName evidence="2">Uncharacterized protein</fullName>
    </submittedName>
</protein>
<feature type="compositionally biased region" description="Polar residues" evidence="1">
    <location>
        <begin position="1134"/>
        <end position="1153"/>
    </location>
</feature>
<feature type="compositionally biased region" description="Basic residues" evidence="1">
    <location>
        <begin position="850"/>
        <end position="867"/>
    </location>
</feature>
<evidence type="ECO:0000256" key="1">
    <source>
        <dbReference type="SAM" id="MobiDB-lite"/>
    </source>
</evidence>
<feature type="region of interest" description="Disordered" evidence="1">
    <location>
        <begin position="936"/>
        <end position="1056"/>
    </location>
</feature>
<dbReference type="Proteomes" id="UP000014254">
    <property type="component" value="Unassembled WGS sequence"/>
</dbReference>
<name>S2JQH2_MUCC1</name>
<feature type="region of interest" description="Disordered" evidence="1">
    <location>
        <begin position="405"/>
        <end position="424"/>
    </location>
</feature>
<organism evidence="2 3">
    <name type="scientific">Mucor circinelloides f. circinelloides (strain 1006PhL)</name>
    <name type="common">Mucormycosis agent</name>
    <name type="synonym">Calyptromyces circinelloides</name>
    <dbReference type="NCBI Taxonomy" id="1220926"/>
    <lineage>
        <taxon>Eukaryota</taxon>
        <taxon>Fungi</taxon>
        <taxon>Fungi incertae sedis</taxon>
        <taxon>Mucoromycota</taxon>
        <taxon>Mucoromycotina</taxon>
        <taxon>Mucoromycetes</taxon>
        <taxon>Mucorales</taxon>
        <taxon>Mucorineae</taxon>
        <taxon>Mucoraceae</taxon>
        <taxon>Mucor</taxon>
    </lineage>
</organism>
<feature type="compositionally biased region" description="Basic and acidic residues" evidence="1">
    <location>
        <begin position="1319"/>
        <end position="1342"/>
    </location>
</feature>
<feature type="compositionally biased region" description="Polar residues" evidence="1">
    <location>
        <begin position="1247"/>
        <end position="1273"/>
    </location>
</feature>
<feature type="compositionally biased region" description="Polar residues" evidence="1">
    <location>
        <begin position="1209"/>
        <end position="1223"/>
    </location>
</feature>
<feature type="compositionally biased region" description="Polar residues" evidence="1">
    <location>
        <begin position="1035"/>
        <end position="1049"/>
    </location>
</feature>
<feature type="region of interest" description="Disordered" evidence="1">
    <location>
        <begin position="31"/>
        <end position="103"/>
    </location>
</feature>
<feature type="compositionally biased region" description="Low complexity" evidence="1">
    <location>
        <begin position="1121"/>
        <end position="1133"/>
    </location>
</feature>
<proteinExistence type="predicted"/>
<feature type="region of interest" description="Disordered" evidence="1">
    <location>
        <begin position="1089"/>
        <end position="1153"/>
    </location>
</feature>
<feature type="region of interest" description="Disordered" evidence="1">
    <location>
        <begin position="232"/>
        <end position="287"/>
    </location>
</feature>